<keyword evidence="1" id="KW-0802">TPR repeat</keyword>
<accession>A0A813KLX3</accession>
<dbReference type="Gene3D" id="1.25.40.10">
    <property type="entry name" value="Tetratricopeptide repeat domain"/>
    <property type="match status" value="1"/>
</dbReference>
<sequence>APAASNWQAAQAALESGQLQEAEQLYLAALEAEPGSTEALNNLGVLAGRRGALEEADARYRRAAELEPRHGAFQANLGIVALQRGLWGQAAPSLRRAIALGQTAPQVTWTQPEGTWRLVRP</sequence>
<gene>
    <name evidence="2" type="ORF">PGLA2088_LOCUS32540</name>
</gene>
<dbReference type="InterPro" id="IPR011990">
    <property type="entry name" value="TPR-like_helical_dom_sf"/>
</dbReference>
<evidence type="ECO:0008006" key="4">
    <source>
        <dbReference type="Google" id="ProtNLM"/>
    </source>
</evidence>
<feature type="repeat" description="TPR" evidence="1">
    <location>
        <begin position="37"/>
        <end position="70"/>
    </location>
</feature>
<protein>
    <recommendedName>
        <fullName evidence="4">Tetratricopeptide repeat protein</fullName>
    </recommendedName>
</protein>
<dbReference type="PROSITE" id="PS50005">
    <property type="entry name" value="TPR"/>
    <property type="match status" value="1"/>
</dbReference>
<evidence type="ECO:0000313" key="3">
    <source>
        <dbReference type="Proteomes" id="UP000626109"/>
    </source>
</evidence>
<dbReference type="Proteomes" id="UP000626109">
    <property type="component" value="Unassembled WGS sequence"/>
</dbReference>
<reference evidence="2" key="1">
    <citation type="submission" date="2021-02" db="EMBL/GenBank/DDBJ databases">
        <authorList>
            <person name="Dougan E. K."/>
            <person name="Rhodes N."/>
            <person name="Thang M."/>
            <person name="Chan C."/>
        </authorList>
    </citation>
    <scope>NUCLEOTIDE SEQUENCE</scope>
</reference>
<evidence type="ECO:0000313" key="2">
    <source>
        <dbReference type="EMBL" id="CAE8702673.1"/>
    </source>
</evidence>
<name>A0A813KLX3_POLGL</name>
<dbReference type="SMART" id="SM00028">
    <property type="entry name" value="TPR"/>
    <property type="match status" value="3"/>
</dbReference>
<proteinExistence type="predicted"/>
<organism evidence="2 3">
    <name type="scientific">Polarella glacialis</name>
    <name type="common">Dinoflagellate</name>
    <dbReference type="NCBI Taxonomy" id="89957"/>
    <lineage>
        <taxon>Eukaryota</taxon>
        <taxon>Sar</taxon>
        <taxon>Alveolata</taxon>
        <taxon>Dinophyceae</taxon>
        <taxon>Suessiales</taxon>
        <taxon>Suessiaceae</taxon>
        <taxon>Polarella</taxon>
    </lineage>
</organism>
<dbReference type="PANTHER" id="PTHR44809">
    <property type="match status" value="1"/>
</dbReference>
<dbReference type="InterPro" id="IPR052943">
    <property type="entry name" value="TMTC_O-mannosyl-trnsfr"/>
</dbReference>
<dbReference type="PANTHER" id="PTHR44809:SF1">
    <property type="entry name" value="PROTEIN O-MANNOSYL-TRANSFERASE TMTC1"/>
    <property type="match status" value="1"/>
</dbReference>
<comment type="caution">
    <text evidence="2">The sequence shown here is derived from an EMBL/GenBank/DDBJ whole genome shotgun (WGS) entry which is preliminary data.</text>
</comment>
<dbReference type="Pfam" id="PF13432">
    <property type="entry name" value="TPR_16"/>
    <property type="match status" value="1"/>
</dbReference>
<dbReference type="AlphaFoldDB" id="A0A813KLX3"/>
<dbReference type="EMBL" id="CAJNNW010030173">
    <property type="protein sequence ID" value="CAE8702673.1"/>
    <property type="molecule type" value="Genomic_DNA"/>
</dbReference>
<evidence type="ECO:0000256" key="1">
    <source>
        <dbReference type="PROSITE-ProRule" id="PRU00339"/>
    </source>
</evidence>
<feature type="non-terminal residue" evidence="2">
    <location>
        <position position="1"/>
    </location>
</feature>
<dbReference type="SUPFAM" id="SSF48452">
    <property type="entry name" value="TPR-like"/>
    <property type="match status" value="1"/>
</dbReference>
<dbReference type="InterPro" id="IPR019734">
    <property type="entry name" value="TPR_rpt"/>
</dbReference>